<keyword evidence="3 6" id="KW-0812">Transmembrane</keyword>
<feature type="transmembrane region" description="Helical" evidence="6">
    <location>
        <begin position="15"/>
        <end position="35"/>
    </location>
</feature>
<dbReference type="AlphaFoldDB" id="R8BWJ7"/>
<reference evidence="8" key="1">
    <citation type="journal article" date="2013" name="Genome Announc.">
        <title>Draft genome sequence of the ascomycete Phaeoacremonium aleophilum strain UCR-PA7, a causal agent of the esca disease complex in grapevines.</title>
        <authorList>
            <person name="Blanco-Ulate B."/>
            <person name="Rolshausen P."/>
            <person name="Cantu D."/>
        </authorList>
    </citation>
    <scope>NUCLEOTIDE SEQUENCE [LARGE SCALE GENOMIC DNA]</scope>
    <source>
        <strain evidence="8">UCR-PA7</strain>
    </source>
</reference>
<protein>
    <submittedName>
        <fullName evidence="7">Putative efflux pump antibiotic resistance protein</fullName>
    </submittedName>
</protein>
<dbReference type="RefSeq" id="XP_007911582.1">
    <property type="nucleotide sequence ID" value="XM_007913391.1"/>
</dbReference>
<proteinExistence type="predicted"/>
<dbReference type="SUPFAM" id="SSF103473">
    <property type="entry name" value="MFS general substrate transporter"/>
    <property type="match status" value="1"/>
</dbReference>
<dbReference type="OrthoDB" id="10021397at2759"/>
<evidence type="ECO:0000256" key="1">
    <source>
        <dbReference type="ARBA" id="ARBA00004141"/>
    </source>
</evidence>
<sequence>MNTDSSQARYMGPEVLFGFGLGLGNQISMTAVQGFSKPEDVANSTGIMLMCQAISGAYFVAAAQSLFANLLLHTLAQTASNIDAVQVINTGATEIQHVFNGDDLDAVLKAYMIGIKDVFAFALAGGALAVLLALMIPLRRLPDHGNKETQAKA</sequence>
<dbReference type="PANTHER" id="PTHR23501">
    <property type="entry name" value="MAJOR FACILITATOR SUPERFAMILY"/>
    <property type="match status" value="1"/>
</dbReference>
<dbReference type="GO" id="GO:0005886">
    <property type="term" value="C:plasma membrane"/>
    <property type="evidence" value="ECO:0007669"/>
    <property type="project" value="TreeGrafter"/>
</dbReference>
<dbReference type="InterPro" id="IPR036259">
    <property type="entry name" value="MFS_trans_sf"/>
</dbReference>
<dbReference type="HOGENOM" id="CLU_000960_8_3_1"/>
<keyword evidence="8" id="KW-1185">Reference proteome</keyword>
<keyword evidence="5 6" id="KW-0472">Membrane</keyword>
<evidence type="ECO:0000256" key="3">
    <source>
        <dbReference type="ARBA" id="ARBA00022692"/>
    </source>
</evidence>
<dbReference type="KEGG" id="tmn:UCRPA7_798"/>
<evidence type="ECO:0000256" key="2">
    <source>
        <dbReference type="ARBA" id="ARBA00022448"/>
    </source>
</evidence>
<dbReference type="GeneID" id="19328787"/>
<name>R8BWJ7_PHAM7</name>
<feature type="transmembrane region" description="Helical" evidence="6">
    <location>
        <begin position="47"/>
        <end position="67"/>
    </location>
</feature>
<keyword evidence="2" id="KW-0813">Transport</keyword>
<evidence type="ECO:0000313" key="7">
    <source>
        <dbReference type="EMBL" id="EOO03723.1"/>
    </source>
</evidence>
<keyword evidence="4 6" id="KW-1133">Transmembrane helix</keyword>
<dbReference type="GO" id="GO:0022857">
    <property type="term" value="F:transmembrane transporter activity"/>
    <property type="evidence" value="ECO:0007669"/>
    <property type="project" value="TreeGrafter"/>
</dbReference>
<evidence type="ECO:0000313" key="8">
    <source>
        <dbReference type="Proteomes" id="UP000014074"/>
    </source>
</evidence>
<organism evidence="7 8">
    <name type="scientific">Phaeoacremonium minimum (strain UCR-PA7)</name>
    <name type="common">Esca disease fungus</name>
    <name type="synonym">Togninia minima</name>
    <dbReference type="NCBI Taxonomy" id="1286976"/>
    <lineage>
        <taxon>Eukaryota</taxon>
        <taxon>Fungi</taxon>
        <taxon>Dikarya</taxon>
        <taxon>Ascomycota</taxon>
        <taxon>Pezizomycotina</taxon>
        <taxon>Sordariomycetes</taxon>
        <taxon>Sordariomycetidae</taxon>
        <taxon>Togniniales</taxon>
        <taxon>Togniniaceae</taxon>
        <taxon>Phaeoacremonium</taxon>
    </lineage>
</organism>
<dbReference type="EMBL" id="KB932813">
    <property type="protein sequence ID" value="EOO03723.1"/>
    <property type="molecule type" value="Genomic_DNA"/>
</dbReference>
<accession>R8BWJ7</accession>
<comment type="subcellular location">
    <subcellularLocation>
        <location evidence="1">Membrane</location>
        <topology evidence="1">Multi-pass membrane protein</topology>
    </subcellularLocation>
</comment>
<dbReference type="PANTHER" id="PTHR23501:SF177">
    <property type="entry name" value="MAJOR FACILITATOR SUPERFAMILY (MFS) PROFILE DOMAIN-CONTAINING PROTEIN-RELATED"/>
    <property type="match status" value="1"/>
</dbReference>
<evidence type="ECO:0000256" key="6">
    <source>
        <dbReference type="SAM" id="Phobius"/>
    </source>
</evidence>
<dbReference type="Proteomes" id="UP000014074">
    <property type="component" value="Unassembled WGS sequence"/>
</dbReference>
<feature type="transmembrane region" description="Helical" evidence="6">
    <location>
        <begin position="118"/>
        <end position="138"/>
    </location>
</feature>
<evidence type="ECO:0000256" key="5">
    <source>
        <dbReference type="ARBA" id="ARBA00023136"/>
    </source>
</evidence>
<dbReference type="eggNOG" id="ENOG502SPJA">
    <property type="taxonomic scope" value="Eukaryota"/>
</dbReference>
<gene>
    <name evidence="7" type="ORF">UCRPA7_798</name>
</gene>
<evidence type="ECO:0000256" key="4">
    <source>
        <dbReference type="ARBA" id="ARBA00022989"/>
    </source>
</evidence>